<gene>
    <name evidence="2" type="ORF">RFI_20395</name>
</gene>
<name>X6MTH5_RETFI</name>
<evidence type="ECO:0000256" key="1">
    <source>
        <dbReference type="SAM" id="Phobius"/>
    </source>
</evidence>
<keyword evidence="1" id="KW-1133">Transmembrane helix</keyword>
<comment type="caution">
    <text evidence="2">The sequence shown here is derived from an EMBL/GenBank/DDBJ whole genome shotgun (WGS) entry which is preliminary data.</text>
</comment>
<dbReference type="Proteomes" id="UP000023152">
    <property type="component" value="Unassembled WGS sequence"/>
</dbReference>
<keyword evidence="1" id="KW-0472">Membrane</keyword>
<sequence>MEWTTAKELKVMNFRDLQSQPNRSSYQFHTVYVVKEPLKETNLFFHWALIFEGHANLLRVEYFNNSKVHWLLVSFGPTSPFALFVYIIASKRAIWYRSPDFTYRWLLLLTLEAVRKNDPLHASQIGEWLEEWQKCHTTYNSISNNCQHFVRDIVAHFNTREADYLGGMMDVQNSTLLAPGLFLPYRVDQLARIHRENKRAESSNKSTAKFVFFLKNKKLETANITKKKNDTNKQKFLFHCPGKGQSKDTKITLRLYNEFEFTTPKKFIVTRFFHSAESFFVLW</sequence>
<accession>X6MTH5</accession>
<organism evidence="2 3">
    <name type="scientific">Reticulomyxa filosa</name>
    <dbReference type="NCBI Taxonomy" id="46433"/>
    <lineage>
        <taxon>Eukaryota</taxon>
        <taxon>Sar</taxon>
        <taxon>Rhizaria</taxon>
        <taxon>Retaria</taxon>
        <taxon>Foraminifera</taxon>
        <taxon>Monothalamids</taxon>
        <taxon>Reticulomyxidae</taxon>
        <taxon>Reticulomyxa</taxon>
    </lineage>
</organism>
<evidence type="ECO:0008006" key="4">
    <source>
        <dbReference type="Google" id="ProtNLM"/>
    </source>
</evidence>
<reference evidence="2 3" key="1">
    <citation type="journal article" date="2013" name="Curr. Biol.">
        <title>The Genome of the Foraminiferan Reticulomyxa filosa.</title>
        <authorList>
            <person name="Glockner G."/>
            <person name="Hulsmann N."/>
            <person name="Schleicher M."/>
            <person name="Noegel A.A."/>
            <person name="Eichinger L."/>
            <person name="Gallinger C."/>
            <person name="Pawlowski J."/>
            <person name="Sierra R."/>
            <person name="Euteneuer U."/>
            <person name="Pillet L."/>
            <person name="Moustafa A."/>
            <person name="Platzer M."/>
            <person name="Groth M."/>
            <person name="Szafranski K."/>
            <person name="Schliwa M."/>
        </authorList>
    </citation>
    <scope>NUCLEOTIDE SEQUENCE [LARGE SCALE GENOMIC DNA]</scope>
</reference>
<evidence type="ECO:0000313" key="2">
    <source>
        <dbReference type="EMBL" id="ETO16941.1"/>
    </source>
</evidence>
<dbReference type="EMBL" id="ASPP01017584">
    <property type="protein sequence ID" value="ETO16941.1"/>
    <property type="molecule type" value="Genomic_DNA"/>
</dbReference>
<keyword evidence="3" id="KW-1185">Reference proteome</keyword>
<proteinExistence type="predicted"/>
<protein>
    <recommendedName>
        <fullName evidence="4">PPPDE domain-containing protein</fullName>
    </recommendedName>
</protein>
<feature type="transmembrane region" description="Helical" evidence="1">
    <location>
        <begin position="68"/>
        <end position="89"/>
    </location>
</feature>
<dbReference type="AlphaFoldDB" id="X6MTH5"/>
<keyword evidence="1" id="KW-0812">Transmembrane</keyword>
<evidence type="ECO:0000313" key="3">
    <source>
        <dbReference type="Proteomes" id="UP000023152"/>
    </source>
</evidence>